<dbReference type="STRING" id="535722.E4UQM1"/>
<feature type="region of interest" description="Disordered" evidence="1">
    <location>
        <begin position="485"/>
        <end position="504"/>
    </location>
</feature>
<organism evidence="4">
    <name type="scientific">Arthroderma gypseum (strain ATCC MYA-4604 / CBS 118893)</name>
    <name type="common">Microsporum gypseum</name>
    <dbReference type="NCBI Taxonomy" id="535722"/>
    <lineage>
        <taxon>Eukaryota</taxon>
        <taxon>Fungi</taxon>
        <taxon>Dikarya</taxon>
        <taxon>Ascomycota</taxon>
        <taxon>Pezizomycotina</taxon>
        <taxon>Eurotiomycetes</taxon>
        <taxon>Eurotiomycetidae</taxon>
        <taxon>Onygenales</taxon>
        <taxon>Arthrodermataceae</taxon>
        <taxon>Nannizzia</taxon>
    </lineage>
</organism>
<dbReference type="eggNOG" id="ENOG502S13H">
    <property type="taxonomic scope" value="Eukaryota"/>
</dbReference>
<evidence type="ECO:0000256" key="1">
    <source>
        <dbReference type="SAM" id="MobiDB-lite"/>
    </source>
</evidence>
<dbReference type="Pfam" id="PF15456">
    <property type="entry name" value="Uds1"/>
    <property type="match status" value="1"/>
</dbReference>
<feature type="region of interest" description="Disordered" evidence="1">
    <location>
        <begin position="277"/>
        <end position="333"/>
    </location>
</feature>
<feature type="domain" description="Up-regulated during septation protein 1" evidence="2">
    <location>
        <begin position="364"/>
        <end position="483"/>
    </location>
</feature>
<reference evidence="4" key="1">
    <citation type="journal article" date="2012" name="MBio">
        <title>Comparative genome analysis of Trichophyton rubrum and related dermatophytes reveals candidate genes involved in infection.</title>
        <authorList>
            <person name="Martinez D.A."/>
            <person name="Oliver B.G."/>
            <person name="Graeser Y."/>
            <person name="Goldberg J.M."/>
            <person name="Li W."/>
            <person name="Martinez-Rossi N.M."/>
            <person name="Monod M."/>
            <person name="Shelest E."/>
            <person name="Barton R.C."/>
            <person name="Birch E."/>
            <person name="Brakhage A.A."/>
            <person name="Chen Z."/>
            <person name="Gurr S.J."/>
            <person name="Heiman D."/>
            <person name="Heitman J."/>
            <person name="Kosti I."/>
            <person name="Rossi A."/>
            <person name="Saif S."/>
            <person name="Samalova M."/>
            <person name="Saunders C.W."/>
            <person name="Shea T."/>
            <person name="Summerbell R.C."/>
            <person name="Xu J."/>
            <person name="Young S."/>
            <person name="Zeng Q."/>
            <person name="Birren B.W."/>
            <person name="Cuomo C.A."/>
            <person name="White T.C."/>
        </authorList>
    </citation>
    <scope>NUCLEOTIDE SEQUENCE [LARGE SCALE GENOMIC DNA]</scope>
    <source>
        <strain evidence="4">ATCC MYA-4604 / CBS 118893</strain>
    </source>
</reference>
<dbReference type="OMA" id="WATKLEY"/>
<dbReference type="OrthoDB" id="5429395at2759"/>
<gene>
    <name evidence="3" type="ORF">MGYG_02263</name>
</gene>
<sequence length="534" mass="59888">MAVCEQWIDDFDVHVGINNIIAKDTSPKITYEPPELARQSITDKLKLQFWPPAKRLSTASASSRGRTPESSSSGRYIYIGPNRDRLAAGSRESLLTVSTNRYSKPMDSPTIPGYFPSRERAQTALGFSRPSSSRARDHSPLGFPGFCERRTRQMGSSCNTSRESPSPHSTGRITPSGSQSIMAQHQQQPRARLQRKRSPTKAEIEGIPPKVPPKTEPAVPKKDKVSSSSFFGRGAPRNRYIEAVHSTSAPDLTHLRGGSTSNLLLEKDRPADQLAELPQFSQRYHDRRPKSLKILGLDATRRPESPTPGESDDVPQELAIREKPSKKKPRGRVGLENIDIPVGNLPPGYSIQTASMLLTHQEIEELQSQARRRGQRFEVLKYSEVSSLTQEMHTLNKHCKYLRDTHVALRSDRQRLHGRVISYLKSASGVSSFSPEGVLKQEEALLEIDQSIDEWATKLEYAEERRAKIQQKLLEHMVAILNLPQPAPKEPCHSRSISDYTSVSEKDSRRSDLESIIIYADAGLHRSNTDKPWI</sequence>
<evidence type="ECO:0000313" key="3">
    <source>
        <dbReference type="EMBL" id="EFQ99250.1"/>
    </source>
</evidence>
<dbReference type="GeneID" id="10030034"/>
<dbReference type="HOGENOM" id="CLU_512835_0_0_1"/>
<evidence type="ECO:0000259" key="2">
    <source>
        <dbReference type="Pfam" id="PF15456"/>
    </source>
</evidence>
<accession>E4UQM1</accession>
<dbReference type="Proteomes" id="UP000002669">
    <property type="component" value="Unassembled WGS sequence"/>
</dbReference>
<keyword evidence="4" id="KW-1185">Reference proteome</keyword>
<dbReference type="InterPro" id="IPR029191">
    <property type="entry name" value="Uds1"/>
</dbReference>
<feature type="region of interest" description="Disordered" evidence="1">
    <location>
        <begin position="57"/>
        <end position="77"/>
    </location>
</feature>
<feature type="compositionally biased region" description="Polar residues" evidence="1">
    <location>
        <begin position="153"/>
        <end position="189"/>
    </location>
</feature>
<dbReference type="AlphaFoldDB" id="E4UQM1"/>
<dbReference type="EMBL" id="DS989823">
    <property type="protein sequence ID" value="EFQ99250.1"/>
    <property type="molecule type" value="Genomic_DNA"/>
</dbReference>
<dbReference type="RefSeq" id="XP_003174733.1">
    <property type="nucleotide sequence ID" value="XM_003174685.1"/>
</dbReference>
<protein>
    <recommendedName>
        <fullName evidence="2">Up-regulated during septation protein 1 domain-containing protein</fullName>
    </recommendedName>
</protein>
<proteinExistence type="predicted"/>
<name>E4UQM1_ARTGP</name>
<dbReference type="InParanoid" id="E4UQM1"/>
<feature type="region of interest" description="Disordered" evidence="1">
    <location>
        <begin position="125"/>
        <end position="231"/>
    </location>
</feature>
<feature type="compositionally biased region" description="Low complexity" evidence="1">
    <location>
        <begin position="60"/>
        <end position="75"/>
    </location>
</feature>
<evidence type="ECO:0000313" key="4">
    <source>
        <dbReference type="Proteomes" id="UP000002669"/>
    </source>
</evidence>
<dbReference type="VEuPathDB" id="FungiDB:MGYG_02263"/>